<evidence type="ECO:0000256" key="3">
    <source>
        <dbReference type="ARBA" id="ARBA00023125"/>
    </source>
</evidence>
<dbReference type="GeneID" id="43585910"/>
<dbReference type="GO" id="GO:0007064">
    <property type="term" value="P:mitotic sister chromatid cohesion"/>
    <property type="evidence" value="ECO:0007669"/>
    <property type="project" value="InterPro"/>
</dbReference>
<evidence type="ECO:0000256" key="2">
    <source>
        <dbReference type="ARBA" id="ARBA00022705"/>
    </source>
</evidence>
<feature type="region of interest" description="Disordered" evidence="7">
    <location>
        <begin position="104"/>
        <end position="249"/>
    </location>
</feature>
<dbReference type="GO" id="GO:0006260">
    <property type="term" value="P:DNA replication"/>
    <property type="evidence" value="ECO:0007669"/>
    <property type="project" value="UniProtKB-KW"/>
</dbReference>
<organism evidence="8 9">
    <name type="scientific">Kwoniella shandongensis</name>
    <dbReference type="NCBI Taxonomy" id="1734106"/>
    <lineage>
        <taxon>Eukaryota</taxon>
        <taxon>Fungi</taxon>
        <taxon>Dikarya</taxon>
        <taxon>Basidiomycota</taxon>
        <taxon>Agaricomycotina</taxon>
        <taxon>Tremellomycetes</taxon>
        <taxon>Tremellales</taxon>
        <taxon>Cryptococcaceae</taxon>
        <taxon>Kwoniella</taxon>
    </lineage>
</organism>
<feature type="compositionally biased region" description="Basic and acidic residues" evidence="7">
    <location>
        <begin position="223"/>
        <end position="234"/>
    </location>
</feature>
<dbReference type="AlphaFoldDB" id="A0A5M6C7D0"/>
<keyword evidence="3" id="KW-0238">DNA-binding</keyword>
<protein>
    <submittedName>
        <fullName evidence="8">Uncharacterized protein</fullName>
    </submittedName>
</protein>
<evidence type="ECO:0000256" key="7">
    <source>
        <dbReference type="SAM" id="MobiDB-lite"/>
    </source>
</evidence>
<keyword evidence="4" id="KW-0539">Nucleus</keyword>
<accession>A0A5M6C7D0</accession>
<keyword evidence="2" id="KW-0235">DNA replication</keyword>
<dbReference type="OrthoDB" id="121932at2759"/>
<dbReference type="EMBL" id="CP144056">
    <property type="protein sequence ID" value="WWD19236.1"/>
    <property type="molecule type" value="Genomic_DNA"/>
</dbReference>
<dbReference type="Pfam" id="PF09696">
    <property type="entry name" value="Ctf8"/>
    <property type="match status" value="1"/>
</dbReference>
<reference evidence="8" key="2">
    <citation type="submission" date="2024-01" db="EMBL/GenBank/DDBJ databases">
        <title>Comparative genomics of Cryptococcus and Kwoniella reveals pathogenesis evolution and contrasting modes of karyotype evolution via chromosome fusion or intercentromeric recombination.</title>
        <authorList>
            <person name="Coelho M.A."/>
            <person name="David-Palma M."/>
            <person name="Shea T."/>
            <person name="Bowers K."/>
            <person name="McGinley-Smith S."/>
            <person name="Mohammad A.W."/>
            <person name="Gnirke A."/>
            <person name="Yurkov A.M."/>
            <person name="Nowrousian M."/>
            <person name="Sun S."/>
            <person name="Cuomo C.A."/>
            <person name="Heitman J."/>
        </authorList>
    </citation>
    <scope>NUCLEOTIDE SEQUENCE</scope>
    <source>
        <strain evidence="8">CBS 12478</strain>
    </source>
</reference>
<proteinExistence type="inferred from homology"/>
<comment type="subcellular location">
    <subcellularLocation>
        <location evidence="1">Nucleus</location>
    </subcellularLocation>
</comment>
<dbReference type="RefSeq" id="XP_031863965.1">
    <property type="nucleotide sequence ID" value="XM_032001802.1"/>
</dbReference>
<dbReference type="KEGG" id="ksn:43585910"/>
<reference evidence="8" key="1">
    <citation type="submission" date="2017-08" db="EMBL/GenBank/DDBJ databases">
        <authorList>
            <person name="Cuomo C."/>
            <person name="Billmyre B."/>
            <person name="Heitman J."/>
        </authorList>
    </citation>
    <scope>NUCLEOTIDE SEQUENCE</scope>
    <source>
        <strain evidence="8">CBS 12478</strain>
    </source>
</reference>
<comment type="similarity">
    <text evidence="6">Belongs to the CTF8 family.</text>
</comment>
<name>A0A5M6C7D0_9TREE</name>
<feature type="compositionally biased region" description="Acidic residues" evidence="7">
    <location>
        <begin position="113"/>
        <end position="135"/>
    </location>
</feature>
<feature type="compositionally biased region" description="Acidic residues" evidence="7">
    <location>
        <begin position="201"/>
        <end position="212"/>
    </location>
</feature>
<dbReference type="InterPro" id="IPR018607">
    <property type="entry name" value="Ctf8"/>
</dbReference>
<keyword evidence="5" id="KW-0131">Cell cycle</keyword>
<sequence>MRIHLPLHPHHFAQPSASSSSGPPPPLVQLGGDLVIVELQGTLTFEGDKSNGVLGVIGLDRPDKPTLHLGEHHLLHGKFVNLQKPYAVIRRVVGTPSSVSVIENGKAVALEGDASEEESDDEGSDSEEEDEEEDQPLFAANPDMFPSTPSPTNKKRAPQSSSPMSWAPASTPKDYSSELDPSSPARSEMDDFGFPKRSQPVDEDDEENEDEEERRRKKRKLGKEKEKAEKEKAARAKAKRVKNKDDKERTRHYEVVGVVRKKVVFALRPEPLVAPTLLPE</sequence>
<dbReference type="PANTHER" id="PTHR28605:SF1">
    <property type="entry name" value="CHROMOSOME TRANSMISSION FIDELITY FACTOR 8"/>
    <property type="match status" value="1"/>
</dbReference>
<evidence type="ECO:0000256" key="6">
    <source>
        <dbReference type="ARBA" id="ARBA00038447"/>
    </source>
</evidence>
<dbReference type="PANTHER" id="PTHR28605">
    <property type="entry name" value="CTF8, CHROMOSOME TRANSMISSION FIDELITY FACTOR 8 HOMOLOG (S. CEREVISIAE)"/>
    <property type="match status" value="1"/>
</dbReference>
<keyword evidence="9" id="KW-1185">Reference proteome</keyword>
<gene>
    <name evidence="8" type="ORF">CI109_103694</name>
</gene>
<evidence type="ECO:0000256" key="5">
    <source>
        <dbReference type="ARBA" id="ARBA00023306"/>
    </source>
</evidence>
<evidence type="ECO:0000313" key="8">
    <source>
        <dbReference type="EMBL" id="WWD19236.1"/>
    </source>
</evidence>
<dbReference type="Proteomes" id="UP000322225">
    <property type="component" value="Chromosome 6"/>
</dbReference>
<evidence type="ECO:0000313" key="9">
    <source>
        <dbReference type="Proteomes" id="UP000322225"/>
    </source>
</evidence>
<dbReference type="GO" id="GO:0031390">
    <property type="term" value="C:Ctf18 RFC-like complex"/>
    <property type="evidence" value="ECO:0007669"/>
    <property type="project" value="InterPro"/>
</dbReference>
<evidence type="ECO:0000256" key="1">
    <source>
        <dbReference type="ARBA" id="ARBA00004123"/>
    </source>
</evidence>
<evidence type="ECO:0000256" key="4">
    <source>
        <dbReference type="ARBA" id="ARBA00023242"/>
    </source>
</evidence>
<dbReference type="GO" id="GO:0003677">
    <property type="term" value="F:DNA binding"/>
    <property type="evidence" value="ECO:0007669"/>
    <property type="project" value="UniProtKB-KW"/>
</dbReference>